<dbReference type="STRING" id="112901.SAMN04488500_12548"/>
<evidence type="ECO:0000259" key="6">
    <source>
        <dbReference type="PROSITE" id="PS50928"/>
    </source>
</evidence>
<name>A0A1W2EJS8_9FIRM</name>
<evidence type="ECO:0000256" key="2">
    <source>
        <dbReference type="ARBA" id="ARBA00022692"/>
    </source>
</evidence>
<feature type="transmembrane region" description="Helical" evidence="5">
    <location>
        <begin position="89"/>
        <end position="120"/>
    </location>
</feature>
<comment type="similarity">
    <text evidence="5">Belongs to the binding-protein-dependent transport system permease family.</text>
</comment>
<dbReference type="SUPFAM" id="SSF161098">
    <property type="entry name" value="MetI-like"/>
    <property type="match status" value="1"/>
</dbReference>
<feature type="transmembrane region" description="Helical" evidence="5">
    <location>
        <begin position="243"/>
        <end position="269"/>
    </location>
</feature>
<feature type="transmembrane region" description="Helical" evidence="5">
    <location>
        <begin position="185"/>
        <end position="207"/>
    </location>
</feature>
<organism evidence="7 8">
    <name type="scientific">Sporomusa malonica</name>
    <dbReference type="NCBI Taxonomy" id="112901"/>
    <lineage>
        <taxon>Bacteria</taxon>
        <taxon>Bacillati</taxon>
        <taxon>Bacillota</taxon>
        <taxon>Negativicutes</taxon>
        <taxon>Selenomonadales</taxon>
        <taxon>Sporomusaceae</taxon>
        <taxon>Sporomusa</taxon>
    </lineage>
</organism>
<dbReference type="AlphaFoldDB" id="A0A1W2EJS8"/>
<sequence>MFKAKTTADYIIALAIILLVNFILPRLLPGDPLHAIYGEEALMTMTPEVQAELIKRFALDQPWSEQFVSYIASLACGDLGYSYFYHAPVAAIIGGVLPWTLLLSGLAFVIATIAGWTLGVESGYRFNTKADGLILGIMMFVSGFPDFFAGILLLVVFGVSLAWLPLSGAFTPYSGFTGLELAADTARHLVLPLSALVLVRLAASYLFTRSAVVSIMGEAFIKTARAKGCPDYIIRYRHAARAALSPVVTAAGLSFSHIISGVLFIEVVFSYPGLGSLLYKALITRDYPLLQGILLLAAIKVLTVNCLTDLLCSKLDPRLTPPCPSRRTYHAYQDS</sequence>
<dbReference type="PANTHER" id="PTHR43376:SF1">
    <property type="entry name" value="OLIGOPEPTIDE TRANSPORT SYSTEM PERMEASE PROTEIN"/>
    <property type="match status" value="1"/>
</dbReference>
<keyword evidence="2 5" id="KW-0812">Transmembrane</keyword>
<accession>A0A1W2EJS8</accession>
<dbReference type="OrthoDB" id="9773683at2"/>
<keyword evidence="8" id="KW-1185">Reference proteome</keyword>
<feature type="transmembrane region" description="Helical" evidence="5">
    <location>
        <begin position="289"/>
        <end position="312"/>
    </location>
</feature>
<proteinExistence type="inferred from homology"/>
<evidence type="ECO:0000256" key="3">
    <source>
        <dbReference type="ARBA" id="ARBA00022989"/>
    </source>
</evidence>
<dbReference type="Proteomes" id="UP000192738">
    <property type="component" value="Unassembled WGS sequence"/>
</dbReference>
<feature type="transmembrane region" description="Helical" evidence="5">
    <location>
        <begin position="132"/>
        <end position="165"/>
    </location>
</feature>
<dbReference type="EMBL" id="FWXI01000025">
    <property type="protein sequence ID" value="SMD09970.1"/>
    <property type="molecule type" value="Genomic_DNA"/>
</dbReference>
<evidence type="ECO:0000256" key="5">
    <source>
        <dbReference type="RuleBase" id="RU363032"/>
    </source>
</evidence>
<evidence type="ECO:0000256" key="4">
    <source>
        <dbReference type="ARBA" id="ARBA00023136"/>
    </source>
</evidence>
<keyword evidence="5" id="KW-0813">Transport</keyword>
<keyword evidence="3 5" id="KW-1133">Transmembrane helix</keyword>
<reference evidence="7 8" key="1">
    <citation type="submission" date="2017-04" db="EMBL/GenBank/DDBJ databases">
        <authorList>
            <person name="Afonso C.L."/>
            <person name="Miller P.J."/>
            <person name="Scott M.A."/>
            <person name="Spackman E."/>
            <person name="Goraichik I."/>
            <person name="Dimitrov K.M."/>
            <person name="Suarez D.L."/>
            <person name="Swayne D.E."/>
        </authorList>
    </citation>
    <scope>NUCLEOTIDE SEQUENCE [LARGE SCALE GENOMIC DNA]</scope>
    <source>
        <strain evidence="7 8">DSM 5090</strain>
    </source>
</reference>
<evidence type="ECO:0000256" key="1">
    <source>
        <dbReference type="ARBA" id="ARBA00004141"/>
    </source>
</evidence>
<dbReference type="GO" id="GO:0055085">
    <property type="term" value="P:transmembrane transport"/>
    <property type="evidence" value="ECO:0007669"/>
    <property type="project" value="InterPro"/>
</dbReference>
<dbReference type="GO" id="GO:0005886">
    <property type="term" value="C:plasma membrane"/>
    <property type="evidence" value="ECO:0007669"/>
    <property type="project" value="UniProtKB-SubCell"/>
</dbReference>
<dbReference type="PANTHER" id="PTHR43376">
    <property type="entry name" value="OLIGOPEPTIDE TRANSPORT SYSTEM PERMEASE PROTEIN"/>
    <property type="match status" value="1"/>
</dbReference>
<gene>
    <name evidence="7" type="ORF">SAMN04488500_12548</name>
</gene>
<dbReference type="InterPro" id="IPR000515">
    <property type="entry name" value="MetI-like"/>
</dbReference>
<feature type="domain" description="ABC transmembrane type-1" evidence="6">
    <location>
        <begin position="97"/>
        <end position="308"/>
    </location>
</feature>
<dbReference type="PROSITE" id="PS50928">
    <property type="entry name" value="ABC_TM1"/>
    <property type="match status" value="1"/>
</dbReference>
<evidence type="ECO:0000313" key="8">
    <source>
        <dbReference type="Proteomes" id="UP000192738"/>
    </source>
</evidence>
<dbReference type="Pfam" id="PF00528">
    <property type="entry name" value="BPD_transp_1"/>
    <property type="match status" value="1"/>
</dbReference>
<keyword evidence="4 5" id="KW-0472">Membrane</keyword>
<comment type="subcellular location">
    <subcellularLocation>
        <location evidence="5">Cell membrane</location>
        <topology evidence="5">Multi-pass membrane protein</topology>
    </subcellularLocation>
    <subcellularLocation>
        <location evidence="1">Membrane</location>
        <topology evidence="1">Multi-pass membrane protein</topology>
    </subcellularLocation>
</comment>
<evidence type="ECO:0000313" key="7">
    <source>
        <dbReference type="EMBL" id="SMD09970.1"/>
    </source>
</evidence>
<dbReference type="Gene3D" id="1.10.3720.10">
    <property type="entry name" value="MetI-like"/>
    <property type="match status" value="1"/>
</dbReference>
<feature type="transmembrane region" description="Helical" evidence="5">
    <location>
        <begin position="7"/>
        <end position="24"/>
    </location>
</feature>
<protein>
    <submittedName>
        <fullName evidence="7">Peptide/nickel transport system permease protein</fullName>
    </submittedName>
</protein>
<dbReference type="InterPro" id="IPR035906">
    <property type="entry name" value="MetI-like_sf"/>
</dbReference>
<dbReference type="CDD" id="cd06261">
    <property type="entry name" value="TM_PBP2"/>
    <property type="match status" value="1"/>
</dbReference>
<dbReference type="RefSeq" id="WP_084577954.1">
    <property type="nucleotide sequence ID" value="NZ_CP155572.1"/>
</dbReference>